<evidence type="ECO:0000256" key="3">
    <source>
        <dbReference type="ARBA" id="ARBA00022642"/>
    </source>
</evidence>
<keyword evidence="4 10" id="KW-0808">Transferase</keyword>
<protein>
    <recommendedName>
        <fullName evidence="10">Probable nicotinate-nucleotide adenylyltransferase</fullName>
        <ecNumber evidence="10">2.7.7.18</ecNumber>
    </recommendedName>
    <alternativeName>
        <fullName evidence="10">Deamido-NAD(+) diphosphorylase</fullName>
    </alternativeName>
    <alternativeName>
        <fullName evidence="10">Deamido-NAD(+) pyrophosphorylase</fullName>
    </alternativeName>
    <alternativeName>
        <fullName evidence="10">Nicotinate mononucleotide adenylyltransferase</fullName>
        <shortName evidence="10">NaMN adenylyltransferase</shortName>
    </alternativeName>
</protein>
<comment type="pathway">
    <text evidence="2 10">Cofactor biosynthesis; NAD(+) biosynthesis; deamido-NAD(+) from nicotinate D-ribonucleotide: step 1/1.</text>
</comment>
<dbReference type="InterPro" id="IPR004821">
    <property type="entry name" value="Cyt_trans-like"/>
</dbReference>
<evidence type="ECO:0000256" key="4">
    <source>
        <dbReference type="ARBA" id="ARBA00022679"/>
    </source>
</evidence>
<dbReference type="PANTHER" id="PTHR39321:SF3">
    <property type="entry name" value="PHOSPHOPANTETHEINE ADENYLYLTRANSFERASE"/>
    <property type="match status" value="1"/>
</dbReference>
<accession>A0A926EJ81</accession>
<evidence type="ECO:0000313" key="12">
    <source>
        <dbReference type="EMBL" id="MBC8584373.1"/>
    </source>
</evidence>
<dbReference type="GO" id="GO:0004515">
    <property type="term" value="F:nicotinate-nucleotide adenylyltransferase activity"/>
    <property type="evidence" value="ECO:0007669"/>
    <property type="project" value="UniProtKB-UniRule"/>
</dbReference>
<evidence type="ECO:0000256" key="8">
    <source>
        <dbReference type="ARBA" id="ARBA00023027"/>
    </source>
</evidence>
<dbReference type="InterPro" id="IPR014729">
    <property type="entry name" value="Rossmann-like_a/b/a_fold"/>
</dbReference>
<comment type="catalytic activity">
    <reaction evidence="9 10">
        <text>nicotinate beta-D-ribonucleotide + ATP + H(+) = deamido-NAD(+) + diphosphate</text>
        <dbReference type="Rhea" id="RHEA:22860"/>
        <dbReference type="ChEBI" id="CHEBI:15378"/>
        <dbReference type="ChEBI" id="CHEBI:30616"/>
        <dbReference type="ChEBI" id="CHEBI:33019"/>
        <dbReference type="ChEBI" id="CHEBI:57502"/>
        <dbReference type="ChEBI" id="CHEBI:58437"/>
        <dbReference type="EC" id="2.7.7.18"/>
    </reaction>
</comment>
<keyword evidence="13" id="KW-1185">Reference proteome</keyword>
<name>A0A926EJ81_9FIRM</name>
<comment type="caution">
    <text evidence="12">The sequence shown here is derived from an EMBL/GenBank/DDBJ whole genome shotgun (WGS) entry which is preliminary data.</text>
</comment>
<dbReference type="GO" id="GO:0009435">
    <property type="term" value="P:NAD+ biosynthetic process"/>
    <property type="evidence" value="ECO:0007669"/>
    <property type="project" value="UniProtKB-UniRule"/>
</dbReference>
<dbReference type="HAMAP" id="MF_00244">
    <property type="entry name" value="NaMN_adenylyltr"/>
    <property type="match status" value="1"/>
</dbReference>
<dbReference type="CDD" id="cd02165">
    <property type="entry name" value="NMNAT"/>
    <property type="match status" value="1"/>
</dbReference>
<dbReference type="NCBIfam" id="TIGR00125">
    <property type="entry name" value="cyt_tran_rel"/>
    <property type="match status" value="1"/>
</dbReference>
<dbReference type="Pfam" id="PF01467">
    <property type="entry name" value="CTP_transf_like"/>
    <property type="match status" value="1"/>
</dbReference>
<evidence type="ECO:0000256" key="7">
    <source>
        <dbReference type="ARBA" id="ARBA00022840"/>
    </source>
</evidence>
<dbReference type="NCBIfam" id="NF000840">
    <property type="entry name" value="PRK00071.1-3"/>
    <property type="match status" value="1"/>
</dbReference>
<dbReference type="RefSeq" id="WP_262394195.1">
    <property type="nucleotide sequence ID" value="NZ_JACRTD010000001.1"/>
</dbReference>
<keyword evidence="8 10" id="KW-0520">NAD</keyword>
<evidence type="ECO:0000256" key="6">
    <source>
        <dbReference type="ARBA" id="ARBA00022741"/>
    </source>
</evidence>
<comment type="function">
    <text evidence="1 10">Catalyzes the reversible adenylation of nicotinate mononucleotide (NaMN) to nicotinic acid adenine dinucleotide (NaAD).</text>
</comment>
<dbReference type="Gene3D" id="3.40.50.620">
    <property type="entry name" value="HUPs"/>
    <property type="match status" value="1"/>
</dbReference>
<keyword evidence="5 10" id="KW-0548">Nucleotidyltransferase</keyword>
<dbReference type="EC" id="2.7.7.18" evidence="10"/>
<comment type="similarity">
    <text evidence="10">Belongs to the NadD family.</text>
</comment>
<organism evidence="12 13">
    <name type="scientific">Youxingia wuxianensis</name>
    <dbReference type="NCBI Taxonomy" id="2763678"/>
    <lineage>
        <taxon>Bacteria</taxon>
        <taxon>Bacillati</taxon>
        <taxon>Bacillota</taxon>
        <taxon>Clostridia</taxon>
        <taxon>Eubacteriales</taxon>
        <taxon>Oscillospiraceae</taxon>
        <taxon>Youxingia</taxon>
    </lineage>
</organism>
<evidence type="ECO:0000256" key="9">
    <source>
        <dbReference type="ARBA" id="ARBA00048721"/>
    </source>
</evidence>
<proteinExistence type="inferred from homology"/>
<gene>
    <name evidence="10 12" type="primary">nadD</name>
    <name evidence="12" type="ORF">H8705_02090</name>
</gene>
<dbReference type="SUPFAM" id="SSF52374">
    <property type="entry name" value="Nucleotidylyl transferase"/>
    <property type="match status" value="1"/>
</dbReference>
<evidence type="ECO:0000256" key="2">
    <source>
        <dbReference type="ARBA" id="ARBA00005019"/>
    </source>
</evidence>
<dbReference type="EMBL" id="JACRTD010000001">
    <property type="protein sequence ID" value="MBC8584373.1"/>
    <property type="molecule type" value="Genomic_DNA"/>
</dbReference>
<dbReference type="InterPro" id="IPR005248">
    <property type="entry name" value="NadD/NMNAT"/>
</dbReference>
<dbReference type="PANTHER" id="PTHR39321">
    <property type="entry name" value="NICOTINATE-NUCLEOTIDE ADENYLYLTRANSFERASE-RELATED"/>
    <property type="match status" value="1"/>
</dbReference>
<evidence type="ECO:0000256" key="10">
    <source>
        <dbReference type="HAMAP-Rule" id="MF_00244"/>
    </source>
</evidence>
<evidence type="ECO:0000256" key="5">
    <source>
        <dbReference type="ARBA" id="ARBA00022695"/>
    </source>
</evidence>
<feature type="domain" description="Cytidyltransferase-like" evidence="11">
    <location>
        <begin position="5"/>
        <end position="171"/>
    </location>
</feature>
<evidence type="ECO:0000259" key="11">
    <source>
        <dbReference type="Pfam" id="PF01467"/>
    </source>
</evidence>
<keyword evidence="7 10" id="KW-0067">ATP-binding</keyword>
<keyword evidence="6 10" id="KW-0547">Nucleotide-binding</keyword>
<dbReference type="AlphaFoldDB" id="A0A926EJ81"/>
<sequence>MKIGIFGGTFNPVHNGHINLARAYLKALSLDKLIVIPDNIPPHKPYTALVSGQDRYEMCRLAFLDIPLCQVSPMELNRSHKSYTVDTLEELHKIYHKDQLYFIMGGDMFLTLHRWYRPQRIFELAVMCAGAREQNQREALLAYAEKIQAMGATYKIVEIEPVVISSTQVRDAVSKGKDISALVPRSVAGYIKDHNLYQKQVDSLDA</sequence>
<keyword evidence="3 10" id="KW-0662">Pyridine nucleotide biosynthesis</keyword>
<dbReference type="NCBIfam" id="TIGR00482">
    <property type="entry name" value="nicotinate (nicotinamide) nucleotide adenylyltransferase"/>
    <property type="match status" value="1"/>
</dbReference>
<reference evidence="12" key="1">
    <citation type="submission" date="2020-08" db="EMBL/GenBank/DDBJ databases">
        <title>Genome public.</title>
        <authorList>
            <person name="Liu C."/>
            <person name="Sun Q."/>
        </authorList>
    </citation>
    <scope>NUCLEOTIDE SEQUENCE</scope>
    <source>
        <strain evidence="12">NSJ-64</strain>
    </source>
</reference>
<evidence type="ECO:0000313" key="13">
    <source>
        <dbReference type="Proteomes" id="UP000623678"/>
    </source>
</evidence>
<dbReference type="GO" id="GO:0005524">
    <property type="term" value="F:ATP binding"/>
    <property type="evidence" value="ECO:0007669"/>
    <property type="project" value="UniProtKB-KW"/>
</dbReference>
<dbReference type="Proteomes" id="UP000623678">
    <property type="component" value="Unassembled WGS sequence"/>
</dbReference>
<evidence type="ECO:0000256" key="1">
    <source>
        <dbReference type="ARBA" id="ARBA00002324"/>
    </source>
</evidence>